<dbReference type="AlphaFoldDB" id="A0A2M4DIX9"/>
<accession>A0A2M4DIX9</accession>
<name>A0A2M4DIX9_ANODA</name>
<feature type="chain" id="PRO_5014753378" evidence="1">
    <location>
        <begin position="17"/>
        <end position="87"/>
    </location>
</feature>
<protein>
    <submittedName>
        <fullName evidence="2">Putative secreted protein</fullName>
    </submittedName>
</protein>
<organism evidence="2">
    <name type="scientific">Anopheles darlingi</name>
    <name type="common">Mosquito</name>
    <dbReference type="NCBI Taxonomy" id="43151"/>
    <lineage>
        <taxon>Eukaryota</taxon>
        <taxon>Metazoa</taxon>
        <taxon>Ecdysozoa</taxon>
        <taxon>Arthropoda</taxon>
        <taxon>Hexapoda</taxon>
        <taxon>Insecta</taxon>
        <taxon>Pterygota</taxon>
        <taxon>Neoptera</taxon>
        <taxon>Endopterygota</taxon>
        <taxon>Diptera</taxon>
        <taxon>Nematocera</taxon>
        <taxon>Culicoidea</taxon>
        <taxon>Culicidae</taxon>
        <taxon>Anophelinae</taxon>
        <taxon>Anopheles</taxon>
    </lineage>
</organism>
<evidence type="ECO:0000256" key="1">
    <source>
        <dbReference type="SAM" id="SignalP"/>
    </source>
</evidence>
<evidence type="ECO:0000313" key="2">
    <source>
        <dbReference type="EMBL" id="MBW77506.1"/>
    </source>
</evidence>
<reference evidence="2" key="1">
    <citation type="submission" date="2018-01" db="EMBL/GenBank/DDBJ databases">
        <title>An insight into the sialome of Amazonian anophelines.</title>
        <authorList>
            <person name="Ribeiro J.M."/>
            <person name="Scarpassa V."/>
            <person name="Calvo E."/>
        </authorList>
    </citation>
    <scope>NUCLEOTIDE SEQUENCE</scope>
</reference>
<dbReference type="EMBL" id="GGFL01013328">
    <property type="protein sequence ID" value="MBW77506.1"/>
    <property type="molecule type" value="Transcribed_RNA"/>
</dbReference>
<sequence length="87" mass="10356">MLLVLSLGSWLVFSNTKRRPWGECCVSMINCFSPHRPRRLLERRGFLDPWCSYSDIVERCKIKRRMPNFQYCVSISEESQPSHYRNG</sequence>
<proteinExistence type="predicted"/>
<keyword evidence="1" id="KW-0732">Signal</keyword>
<feature type="signal peptide" evidence="1">
    <location>
        <begin position="1"/>
        <end position="16"/>
    </location>
</feature>